<sequence>MFDLDRWREIFQTINKNKLRTLLAGFTVTLGILIFTVLFGMGNGLKNTFYESFQDDAQNTIFIYPGFAKKPFKGFKKDRRIEFKNEDLELLKEKFGDRIEFTTARITKGIIVKYKSEYGNYTVRAVHPEHQYLEQTDIEKGRYINANDINTDARVAVIGRLVEKDLFGRENAVGKYFTLNKIVYRVIGVFSDEGSGDREERNIYTPVSTTQLIYKNTDKIDQINLSYDMAIGSNGARRLSKDIEKLLKNKHNIAPSDQNGIYVQSVIEDLEQTLQLANVLQIIVMWIGIGTLFAGVIGISNIMVYIVKERTKELGIRKALGAKPSSVIGMILQETLVITLIFGYLGLLIGNFVLNSMGDKLKDWFITDPNVSQGTIIAATIILILSGLIAGYIPARRAAKVKPIVALRDE</sequence>
<evidence type="ECO:0000256" key="4">
    <source>
        <dbReference type="ARBA" id="ARBA00022989"/>
    </source>
</evidence>
<keyword evidence="3 7" id="KW-0812">Transmembrane</keyword>
<keyword evidence="5 7" id="KW-0472">Membrane</keyword>
<keyword evidence="11" id="KW-1185">Reference proteome</keyword>
<dbReference type="GO" id="GO:0005886">
    <property type="term" value="C:plasma membrane"/>
    <property type="evidence" value="ECO:0007669"/>
    <property type="project" value="UniProtKB-SubCell"/>
</dbReference>
<dbReference type="PANTHER" id="PTHR30572:SF4">
    <property type="entry name" value="ABC TRANSPORTER PERMEASE YTRF"/>
    <property type="match status" value="1"/>
</dbReference>
<accession>A0A7L4ZNW8</accession>
<evidence type="ECO:0000259" key="9">
    <source>
        <dbReference type="Pfam" id="PF12704"/>
    </source>
</evidence>
<dbReference type="PANTHER" id="PTHR30572">
    <property type="entry name" value="MEMBRANE COMPONENT OF TRANSPORTER-RELATED"/>
    <property type="match status" value="1"/>
</dbReference>
<feature type="transmembrane region" description="Helical" evidence="7">
    <location>
        <begin position="283"/>
        <end position="307"/>
    </location>
</feature>
<feature type="transmembrane region" description="Helical" evidence="7">
    <location>
        <begin position="327"/>
        <end position="354"/>
    </location>
</feature>
<dbReference type="OrthoDB" id="9770036at2"/>
<dbReference type="InterPro" id="IPR025857">
    <property type="entry name" value="MacB_PCD"/>
</dbReference>
<evidence type="ECO:0000256" key="1">
    <source>
        <dbReference type="ARBA" id="ARBA00004651"/>
    </source>
</evidence>
<dbReference type="AlphaFoldDB" id="A0A7L4ZNW8"/>
<evidence type="ECO:0000256" key="7">
    <source>
        <dbReference type="SAM" id="Phobius"/>
    </source>
</evidence>
<evidence type="ECO:0000313" key="10">
    <source>
        <dbReference type="EMBL" id="QHI38191.1"/>
    </source>
</evidence>
<keyword evidence="10" id="KW-0547">Nucleotide-binding</keyword>
<dbReference type="GO" id="GO:0022857">
    <property type="term" value="F:transmembrane transporter activity"/>
    <property type="evidence" value="ECO:0007669"/>
    <property type="project" value="TreeGrafter"/>
</dbReference>
<dbReference type="EMBL" id="CP019288">
    <property type="protein sequence ID" value="QHI38191.1"/>
    <property type="molecule type" value="Genomic_DNA"/>
</dbReference>
<dbReference type="KEGG" id="kan:IMCC3317_35780"/>
<evidence type="ECO:0000313" key="11">
    <source>
        <dbReference type="Proteomes" id="UP000464657"/>
    </source>
</evidence>
<evidence type="ECO:0000256" key="6">
    <source>
        <dbReference type="ARBA" id="ARBA00038076"/>
    </source>
</evidence>
<dbReference type="GO" id="GO:0016787">
    <property type="term" value="F:hydrolase activity"/>
    <property type="evidence" value="ECO:0007669"/>
    <property type="project" value="UniProtKB-KW"/>
</dbReference>
<dbReference type="EC" id="3.6.3.-" evidence="10"/>
<feature type="transmembrane region" description="Helical" evidence="7">
    <location>
        <begin position="21"/>
        <end position="42"/>
    </location>
</feature>
<dbReference type="RefSeq" id="WP_160130753.1">
    <property type="nucleotide sequence ID" value="NZ_CP019288.1"/>
</dbReference>
<keyword evidence="10" id="KW-0067">ATP-binding</keyword>
<organism evidence="10 11">
    <name type="scientific">Kordia antarctica</name>
    <dbReference type="NCBI Taxonomy" id="1218801"/>
    <lineage>
        <taxon>Bacteria</taxon>
        <taxon>Pseudomonadati</taxon>
        <taxon>Bacteroidota</taxon>
        <taxon>Flavobacteriia</taxon>
        <taxon>Flavobacteriales</taxon>
        <taxon>Flavobacteriaceae</taxon>
        <taxon>Kordia</taxon>
    </lineage>
</organism>
<feature type="transmembrane region" description="Helical" evidence="7">
    <location>
        <begin position="374"/>
        <end position="393"/>
    </location>
</feature>
<proteinExistence type="inferred from homology"/>
<dbReference type="InterPro" id="IPR050250">
    <property type="entry name" value="Macrolide_Exporter_MacB"/>
</dbReference>
<dbReference type="Pfam" id="PF02687">
    <property type="entry name" value="FtsX"/>
    <property type="match status" value="1"/>
</dbReference>
<dbReference type="Pfam" id="PF12704">
    <property type="entry name" value="MacB_PCD"/>
    <property type="match status" value="1"/>
</dbReference>
<evidence type="ECO:0000256" key="5">
    <source>
        <dbReference type="ARBA" id="ARBA00023136"/>
    </source>
</evidence>
<protein>
    <submittedName>
        <fullName evidence="10">Macrolide export ATP-binding/permease protein MacB</fullName>
        <ecNumber evidence="10">3.6.3.-</ecNumber>
    </submittedName>
</protein>
<dbReference type="InterPro" id="IPR003838">
    <property type="entry name" value="ABC3_permease_C"/>
</dbReference>
<keyword evidence="2" id="KW-1003">Cell membrane</keyword>
<reference evidence="10 11" key="1">
    <citation type="journal article" date="2013" name="Int. J. Syst. Evol. Microbiol.">
        <title>Kordia antarctica sp. nov., isolated from Antarctic seawater.</title>
        <authorList>
            <person name="Baek K."/>
            <person name="Choi A."/>
            <person name="Kang I."/>
            <person name="Lee K."/>
            <person name="Cho J.C."/>
        </authorList>
    </citation>
    <scope>NUCLEOTIDE SEQUENCE [LARGE SCALE GENOMIC DNA]</scope>
    <source>
        <strain evidence="10 11">IMCC3317</strain>
    </source>
</reference>
<keyword evidence="4 7" id="KW-1133">Transmembrane helix</keyword>
<feature type="domain" description="MacB-like periplasmic core" evidence="9">
    <location>
        <begin position="21"/>
        <end position="224"/>
    </location>
</feature>
<dbReference type="Proteomes" id="UP000464657">
    <property type="component" value="Chromosome"/>
</dbReference>
<gene>
    <name evidence="10" type="primary">macB_2</name>
    <name evidence="10" type="ORF">IMCC3317_35780</name>
</gene>
<name>A0A7L4ZNW8_9FLAO</name>
<evidence type="ECO:0000259" key="8">
    <source>
        <dbReference type="Pfam" id="PF02687"/>
    </source>
</evidence>
<dbReference type="GO" id="GO:0005524">
    <property type="term" value="F:ATP binding"/>
    <property type="evidence" value="ECO:0007669"/>
    <property type="project" value="UniProtKB-KW"/>
</dbReference>
<comment type="subcellular location">
    <subcellularLocation>
        <location evidence="1">Cell membrane</location>
        <topology evidence="1">Multi-pass membrane protein</topology>
    </subcellularLocation>
</comment>
<evidence type="ECO:0000256" key="2">
    <source>
        <dbReference type="ARBA" id="ARBA00022475"/>
    </source>
</evidence>
<keyword evidence="10" id="KW-0378">Hydrolase</keyword>
<feature type="domain" description="ABC3 transporter permease C-terminal" evidence="8">
    <location>
        <begin position="287"/>
        <end position="403"/>
    </location>
</feature>
<evidence type="ECO:0000256" key="3">
    <source>
        <dbReference type="ARBA" id="ARBA00022692"/>
    </source>
</evidence>
<comment type="similarity">
    <text evidence="6">Belongs to the ABC-4 integral membrane protein family.</text>
</comment>